<name>A0A8E0S838_9TREM</name>
<dbReference type="Pfam" id="PF11901">
    <property type="entry name" value="DM9"/>
    <property type="match status" value="1"/>
</dbReference>
<comment type="caution">
    <text evidence="1">The sequence shown here is derived from an EMBL/GenBank/DDBJ whole genome shotgun (WGS) entry which is preliminary data.</text>
</comment>
<dbReference type="InterPro" id="IPR006616">
    <property type="entry name" value="DM9_repeat"/>
</dbReference>
<proteinExistence type="predicted"/>
<dbReference type="Proteomes" id="UP000728185">
    <property type="component" value="Unassembled WGS sequence"/>
</dbReference>
<protein>
    <submittedName>
        <fullName evidence="1">DM9 domain-containing protein</fullName>
    </submittedName>
</protein>
<dbReference type="OrthoDB" id="2142040at2759"/>
<reference evidence="1" key="1">
    <citation type="submission" date="2019-05" db="EMBL/GenBank/DDBJ databases">
        <title>Annotation for the trematode Fasciolopsis buski.</title>
        <authorList>
            <person name="Choi Y.-J."/>
        </authorList>
    </citation>
    <scope>NUCLEOTIDE SEQUENCE</scope>
    <source>
        <strain evidence="1">HT</strain>
        <tissue evidence="1">Whole worm</tissue>
    </source>
</reference>
<organism evidence="1 2">
    <name type="scientific">Fasciolopsis buskii</name>
    <dbReference type="NCBI Taxonomy" id="27845"/>
    <lineage>
        <taxon>Eukaryota</taxon>
        <taxon>Metazoa</taxon>
        <taxon>Spiralia</taxon>
        <taxon>Lophotrochozoa</taxon>
        <taxon>Platyhelminthes</taxon>
        <taxon>Trematoda</taxon>
        <taxon>Digenea</taxon>
        <taxon>Plagiorchiida</taxon>
        <taxon>Echinostomata</taxon>
        <taxon>Echinostomatoidea</taxon>
        <taxon>Fasciolidae</taxon>
        <taxon>Fasciolopsis</taxon>
    </lineage>
</organism>
<dbReference type="PANTHER" id="PTHR31649:SF1">
    <property type="entry name" value="FARNESOIC ACID O-METHYL TRANSFERASE DOMAIN-CONTAINING PROTEIN"/>
    <property type="match status" value="1"/>
</dbReference>
<dbReference type="PANTHER" id="PTHR31649">
    <property type="entry name" value="AGAP009604-PA"/>
    <property type="match status" value="1"/>
</dbReference>
<dbReference type="SMART" id="SM00696">
    <property type="entry name" value="DM9"/>
    <property type="match status" value="2"/>
</dbReference>
<dbReference type="EMBL" id="LUCM01000372">
    <property type="protein sequence ID" value="KAA0200644.1"/>
    <property type="molecule type" value="Genomic_DNA"/>
</dbReference>
<gene>
    <name evidence="1" type="ORF">FBUS_01379</name>
</gene>
<sequence>MHHQQPGREVSLSWLPVYPNNPPPPNAIEAQPGMFVIRGRERSDVIPGKWLARSGGAGYIPFDGREKIVNSFEVLCNTSLYQTAPAYNWMPSGGGQVPPNAVQGGMTEMMEPLYIARGMVNGEWCVGKVHPSHGVAYFPYNGGEHALNQYEVLCYMKF</sequence>
<evidence type="ECO:0000313" key="2">
    <source>
        <dbReference type="Proteomes" id="UP000728185"/>
    </source>
</evidence>
<dbReference type="AlphaFoldDB" id="A0A8E0S838"/>
<keyword evidence="2" id="KW-1185">Reference proteome</keyword>
<evidence type="ECO:0000313" key="1">
    <source>
        <dbReference type="EMBL" id="KAA0200644.1"/>
    </source>
</evidence>
<accession>A0A8E0S838</accession>